<evidence type="ECO:0000256" key="1">
    <source>
        <dbReference type="SAM" id="MobiDB-lite"/>
    </source>
</evidence>
<reference evidence="2 3" key="1">
    <citation type="journal article" date="2015" name="Plant Cell">
        <title>Oil accumulation by the oleaginous diatom Fistulifera solaris as revealed by the genome and transcriptome.</title>
        <authorList>
            <person name="Tanaka T."/>
            <person name="Maeda Y."/>
            <person name="Veluchamy A."/>
            <person name="Tanaka M."/>
            <person name="Abida H."/>
            <person name="Marechal E."/>
            <person name="Bowler C."/>
            <person name="Muto M."/>
            <person name="Sunaga Y."/>
            <person name="Tanaka M."/>
            <person name="Yoshino T."/>
            <person name="Taniguchi T."/>
            <person name="Fukuda Y."/>
            <person name="Nemoto M."/>
            <person name="Matsumoto M."/>
            <person name="Wong P.S."/>
            <person name="Aburatani S."/>
            <person name="Fujibuchi W."/>
        </authorList>
    </citation>
    <scope>NUCLEOTIDE SEQUENCE [LARGE SCALE GENOMIC DNA]</scope>
    <source>
        <strain evidence="2 3">JPCC DA0580</strain>
    </source>
</reference>
<protein>
    <submittedName>
        <fullName evidence="2">Uncharacterized protein</fullName>
    </submittedName>
</protein>
<evidence type="ECO:0000313" key="2">
    <source>
        <dbReference type="EMBL" id="GAX10770.1"/>
    </source>
</evidence>
<dbReference type="EMBL" id="BDSP01000022">
    <property type="protein sequence ID" value="GAX10770.1"/>
    <property type="molecule type" value="Genomic_DNA"/>
</dbReference>
<feature type="compositionally biased region" description="Acidic residues" evidence="1">
    <location>
        <begin position="134"/>
        <end position="151"/>
    </location>
</feature>
<dbReference type="InParanoid" id="A0A1Z5J9V9"/>
<feature type="region of interest" description="Disordered" evidence="1">
    <location>
        <begin position="113"/>
        <end position="151"/>
    </location>
</feature>
<gene>
    <name evidence="2" type="ORF">FisN_14Lh292</name>
</gene>
<feature type="compositionally biased region" description="Acidic residues" evidence="1">
    <location>
        <begin position="113"/>
        <end position="126"/>
    </location>
</feature>
<sequence length="151" mass="17307">MQEIQIDQEIPLLTQVSRDLTRANAASTLGGLASTSPFVNTLTEVYRSWASLRRDGLSAQKQCLQDHVVNICRLFEGDDVADEIGDDDWDENELDEDENDFDEGLYFYEIEDVDLEDEDEDDDETFGSDGNMFELEETDESEQEDSDLLYR</sequence>
<comment type="caution">
    <text evidence="2">The sequence shown here is derived from an EMBL/GenBank/DDBJ whole genome shotgun (WGS) entry which is preliminary data.</text>
</comment>
<accession>A0A1Z5J9V9</accession>
<name>A0A1Z5J9V9_FISSO</name>
<evidence type="ECO:0000313" key="3">
    <source>
        <dbReference type="Proteomes" id="UP000198406"/>
    </source>
</evidence>
<proteinExistence type="predicted"/>
<dbReference type="Proteomes" id="UP000198406">
    <property type="component" value="Unassembled WGS sequence"/>
</dbReference>
<keyword evidence="3" id="KW-1185">Reference proteome</keyword>
<organism evidence="2 3">
    <name type="scientific">Fistulifera solaris</name>
    <name type="common">Oleaginous diatom</name>
    <dbReference type="NCBI Taxonomy" id="1519565"/>
    <lineage>
        <taxon>Eukaryota</taxon>
        <taxon>Sar</taxon>
        <taxon>Stramenopiles</taxon>
        <taxon>Ochrophyta</taxon>
        <taxon>Bacillariophyta</taxon>
        <taxon>Bacillariophyceae</taxon>
        <taxon>Bacillariophycidae</taxon>
        <taxon>Naviculales</taxon>
        <taxon>Naviculaceae</taxon>
        <taxon>Fistulifera</taxon>
    </lineage>
</organism>
<dbReference type="AlphaFoldDB" id="A0A1Z5J9V9"/>